<organism evidence="2 3">
    <name type="scientific">Rhizobium fredii</name>
    <name type="common">Sinorhizobium fredii</name>
    <dbReference type="NCBI Taxonomy" id="380"/>
    <lineage>
        <taxon>Bacteria</taxon>
        <taxon>Pseudomonadati</taxon>
        <taxon>Pseudomonadota</taxon>
        <taxon>Alphaproteobacteria</taxon>
        <taxon>Hyphomicrobiales</taxon>
        <taxon>Rhizobiaceae</taxon>
        <taxon>Sinorhizobium/Ensifer group</taxon>
        <taxon>Sinorhizobium</taxon>
    </lineage>
</organism>
<dbReference type="Proteomes" id="UP000239340">
    <property type="component" value="Plasmid pSfreNXT3c"/>
</dbReference>
<dbReference type="AlphaFoldDB" id="A0A2L0HE17"/>
<name>A0A2L0HE17_RHIFR</name>
<feature type="region of interest" description="Disordered" evidence="1">
    <location>
        <begin position="108"/>
        <end position="128"/>
    </location>
</feature>
<protein>
    <submittedName>
        <fullName evidence="2">Uncharacterized protein</fullName>
    </submittedName>
</protein>
<evidence type="ECO:0000256" key="1">
    <source>
        <dbReference type="SAM" id="MobiDB-lite"/>
    </source>
</evidence>
<evidence type="ECO:0000313" key="3">
    <source>
        <dbReference type="Proteomes" id="UP000239340"/>
    </source>
</evidence>
<sequence length="128" mass="13836">MHRINLADLLWLRRTFSFGSLGKCPLRESAPLSARRSPRRIGPTGGEDRSLSGSEGLQFCGICMTRKARRVQTHSRGALQVLVFVHVVISKNAAHFWVTCITAPCVSASPPGPQDPMQNSPDGAAEGP</sequence>
<keyword evidence="2" id="KW-0614">Plasmid</keyword>
<gene>
    <name evidence="2" type="ORF">NXT3_PC00555</name>
</gene>
<proteinExistence type="predicted"/>
<accession>A0A2L0HE17</accession>
<feature type="region of interest" description="Disordered" evidence="1">
    <location>
        <begin position="32"/>
        <end position="52"/>
    </location>
</feature>
<reference evidence="2 3" key="1">
    <citation type="submission" date="2017-10" db="EMBL/GenBank/DDBJ databases">
        <title>Analysis of the genome sequences of Rhizobium populations associated to common bean (phaseolus vulgaris).</title>
        <authorList>
            <person name="Bustos P."/>
            <person name="Santamaria R.I."/>
            <person name="Miranda-Sanchez F."/>
            <person name="Perez-Carrascal O."/>
            <person name="Juarez S."/>
            <person name="Lozano L."/>
            <person name="Martinez-Flores I."/>
            <person name="Vinuesa P."/>
            <person name="Martinez-Romero E."/>
            <person name="Cevallos M.A."/>
            <person name="Romero D."/>
            <person name="Davila G."/>
            <person name="Gonzalez V."/>
        </authorList>
    </citation>
    <scope>NUCLEOTIDE SEQUENCE [LARGE SCALE GENOMIC DNA]</scope>
    <source>
        <strain evidence="2 3">NXT3</strain>
        <plasmid evidence="3">Plasmid psfrenxt3c</plasmid>
    </source>
</reference>
<dbReference type="EMBL" id="CP024310">
    <property type="protein sequence ID" value="AUX79716.1"/>
    <property type="molecule type" value="Genomic_DNA"/>
</dbReference>
<geneLocation type="plasmid" evidence="3">
    <name>psfrenxt3c</name>
</geneLocation>
<evidence type="ECO:0000313" key="2">
    <source>
        <dbReference type="EMBL" id="AUX79716.1"/>
    </source>
</evidence>